<proteinExistence type="predicted"/>
<dbReference type="EMBL" id="JAINUF010000004">
    <property type="protein sequence ID" value="KAJ8365046.1"/>
    <property type="molecule type" value="Genomic_DNA"/>
</dbReference>
<evidence type="ECO:0000313" key="2">
    <source>
        <dbReference type="EMBL" id="KAJ8365046.1"/>
    </source>
</evidence>
<dbReference type="Proteomes" id="UP001152622">
    <property type="component" value="Chromosome 4"/>
</dbReference>
<dbReference type="PANTHER" id="PTHR10773:SF19">
    <property type="match status" value="1"/>
</dbReference>
<reference evidence="2" key="1">
    <citation type="journal article" date="2023" name="Science">
        <title>Genome structures resolve the early diversification of teleost fishes.</title>
        <authorList>
            <person name="Parey E."/>
            <person name="Louis A."/>
            <person name="Montfort J."/>
            <person name="Bouchez O."/>
            <person name="Roques C."/>
            <person name="Iampietro C."/>
            <person name="Lluch J."/>
            <person name="Castinel A."/>
            <person name="Donnadieu C."/>
            <person name="Desvignes T."/>
            <person name="Floi Bucao C."/>
            <person name="Jouanno E."/>
            <person name="Wen M."/>
            <person name="Mejri S."/>
            <person name="Dirks R."/>
            <person name="Jansen H."/>
            <person name="Henkel C."/>
            <person name="Chen W.J."/>
            <person name="Zahm M."/>
            <person name="Cabau C."/>
            <person name="Klopp C."/>
            <person name="Thompson A.W."/>
            <person name="Robinson-Rechavi M."/>
            <person name="Braasch I."/>
            <person name="Lecointre G."/>
            <person name="Bobe J."/>
            <person name="Postlethwait J.H."/>
            <person name="Berthelot C."/>
            <person name="Roest Crollius H."/>
            <person name="Guiguen Y."/>
        </authorList>
    </citation>
    <scope>NUCLEOTIDE SEQUENCE</scope>
    <source>
        <strain evidence="2">WJC10195</strain>
    </source>
</reference>
<dbReference type="PANTHER" id="PTHR10773">
    <property type="entry name" value="DNA-DIRECTED RNA POLYMERASES I, II, AND III SUBUNIT RPABC2"/>
    <property type="match status" value="1"/>
</dbReference>
<evidence type="ECO:0000256" key="1">
    <source>
        <dbReference type="SAM" id="MobiDB-lite"/>
    </source>
</evidence>
<name>A0A9Q1J3S7_SYNKA</name>
<evidence type="ECO:0000313" key="3">
    <source>
        <dbReference type="Proteomes" id="UP001152622"/>
    </source>
</evidence>
<gene>
    <name evidence="2" type="ORF">SKAU_G00138770</name>
</gene>
<feature type="region of interest" description="Disordered" evidence="1">
    <location>
        <begin position="31"/>
        <end position="62"/>
    </location>
</feature>
<accession>A0A9Q1J3S7</accession>
<sequence length="201" mass="23268">MENQGVFMSAADLKRGNLGKKRKRYVNEWKDKRQKALRNAGKPYTSRKGVEKEGKTPPKKGKICADTCPKECSKLTERRKLQLFTEFYKVPYEQQQAIILSGLEQHKVIRRRSRARDPEVTVSKRNFTYRYHLQQGGQRLSVCKPTFMSVYQLTNSRLQTTPHSFFSDSGDKGTYPLFSTSAEPLHSYEGECGERIFESRS</sequence>
<dbReference type="OrthoDB" id="6161632at2759"/>
<dbReference type="AlphaFoldDB" id="A0A9Q1J3S7"/>
<keyword evidence="3" id="KW-1185">Reference proteome</keyword>
<protein>
    <submittedName>
        <fullName evidence="2">Uncharacterized protein</fullName>
    </submittedName>
</protein>
<comment type="caution">
    <text evidence="2">The sequence shown here is derived from an EMBL/GenBank/DDBJ whole genome shotgun (WGS) entry which is preliminary data.</text>
</comment>
<organism evidence="2 3">
    <name type="scientific">Synaphobranchus kaupii</name>
    <name type="common">Kaup's arrowtooth eel</name>
    <dbReference type="NCBI Taxonomy" id="118154"/>
    <lineage>
        <taxon>Eukaryota</taxon>
        <taxon>Metazoa</taxon>
        <taxon>Chordata</taxon>
        <taxon>Craniata</taxon>
        <taxon>Vertebrata</taxon>
        <taxon>Euteleostomi</taxon>
        <taxon>Actinopterygii</taxon>
        <taxon>Neopterygii</taxon>
        <taxon>Teleostei</taxon>
        <taxon>Anguilliformes</taxon>
        <taxon>Synaphobranchidae</taxon>
        <taxon>Synaphobranchus</taxon>
    </lineage>
</organism>